<feature type="transmembrane region" description="Helical" evidence="5">
    <location>
        <begin position="333"/>
        <end position="355"/>
    </location>
</feature>
<gene>
    <name evidence="6" type="ORF">EJ03DRAFT_346664</name>
</gene>
<dbReference type="Pfam" id="PF00083">
    <property type="entry name" value="Sugar_tr"/>
    <property type="match status" value="1"/>
</dbReference>
<name>A0A6G1KSS5_9PEZI</name>
<keyword evidence="4 5" id="KW-0472">Membrane</keyword>
<organism evidence="6 7">
    <name type="scientific">Teratosphaeria nubilosa</name>
    <dbReference type="NCBI Taxonomy" id="161662"/>
    <lineage>
        <taxon>Eukaryota</taxon>
        <taxon>Fungi</taxon>
        <taxon>Dikarya</taxon>
        <taxon>Ascomycota</taxon>
        <taxon>Pezizomycotina</taxon>
        <taxon>Dothideomycetes</taxon>
        <taxon>Dothideomycetidae</taxon>
        <taxon>Mycosphaerellales</taxon>
        <taxon>Teratosphaeriaceae</taxon>
        <taxon>Teratosphaeria</taxon>
    </lineage>
</organism>
<feature type="transmembrane region" description="Helical" evidence="5">
    <location>
        <begin position="65"/>
        <end position="89"/>
    </location>
</feature>
<feature type="transmembrane region" description="Helical" evidence="5">
    <location>
        <begin position="37"/>
        <end position="53"/>
    </location>
</feature>
<dbReference type="OrthoDB" id="6612291at2759"/>
<feature type="transmembrane region" description="Helical" evidence="5">
    <location>
        <begin position="299"/>
        <end position="321"/>
    </location>
</feature>
<evidence type="ECO:0000256" key="4">
    <source>
        <dbReference type="ARBA" id="ARBA00023136"/>
    </source>
</evidence>
<dbReference type="AlphaFoldDB" id="A0A6G1KSS5"/>
<dbReference type="GO" id="GO:0016020">
    <property type="term" value="C:membrane"/>
    <property type="evidence" value="ECO:0007669"/>
    <property type="project" value="UniProtKB-SubCell"/>
</dbReference>
<dbReference type="EMBL" id="ML995970">
    <property type="protein sequence ID" value="KAF2763723.1"/>
    <property type="molecule type" value="Genomic_DNA"/>
</dbReference>
<dbReference type="Gene3D" id="1.20.1250.20">
    <property type="entry name" value="MFS general substrate transporter like domains"/>
    <property type="match status" value="1"/>
</dbReference>
<dbReference type="SUPFAM" id="SSF103473">
    <property type="entry name" value="MFS general substrate transporter"/>
    <property type="match status" value="1"/>
</dbReference>
<dbReference type="Proteomes" id="UP000799436">
    <property type="component" value="Unassembled WGS sequence"/>
</dbReference>
<dbReference type="InterPro" id="IPR050360">
    <property type="entry name" value="MFS_Sugar_Transporters"/>
</dbReference>
<feature type="transmembrane region" description="Helical" evidence="5">
    <location>
        <begin position="172"/>
        <end position="193"/>
    </location>
</feature>
<keyword evidence="6" id="KW-0762">Sugar transport</keyword>
<evidence type="ECO:0000256" key="5">
    <source>
        <dbReference type="SAM" id="Phobius"/>
    </source>
</evidence>
<keyword evidence="6" id="KW-0813">Transport</keyword>
<evidence type="ECO:0000313" key="7">
    <source>
        <dbReference type="Proteomes" id="UP000799436"/>
    </source>
</evidence>
<evidence type="ECO:0000256" key="2">
    <source>
        <dbReference type="ARBA" id="ARBA00022692"/>
    </source>
</evidence>
<feature type="transmembrane region" description="Helical" evidence="5">
    <location>
        <begin position="95"/>
        <end position="115"/>
    </location>
</feature>
<comment type="subcellular location">
    <subcellularLocation>
        <location evidence="1">Membrane</location>
        <topology evidence="1">Multi-pass membrane protein</topology>
    </subcellularLocation>
</comment>
<feature type="transmembrane region" description="Helical" evidence="5">
    <location>
        <begin position="397"/>
        <end position="418"/>
    </location>
</feature>
<evidence type="ECO:0000256" key="3">
    <source>
        <dbReference type="ARBA" id="ARBA00022989"/>
    </source>
</evidence>
<proteinExistence type="predicted"/>
<dbReference type="PANTHER" id="PTHR48022">
    <property type="entry name" value="PLASTIDIC GLUCOSE TRANSPORTER 4"/>
    <property type="match status" value="1"/>
</dbReference>
<keyword evidence="2 5" id="KW-0812">Transmembrane</keyword>
<dbReference type="InterPro" id="IPR005828">
    <property type="entry name" value="MFS_sugar_transport-like"/>
</dbReference>
<evidence type="ECO:0000256" key="1">
    <source>
        <dbReference type="ARBA" id="ARBA00004141"/>
    </source>
</evidence>
<dbReference type="InterPro" id="IPR036259">
    <property type="entry name" value="MFS_trans_sf"/>
</dbReference>
<accession>A0A6G1KSS5</accession>
<protein>
    <submittedName>
        <fullName evidence="6">Sugar transporter</fullName>
    </submittedName>
</protein>
<reference evidence="6" key="1">
    <citation type="journal article" date="2020" name="Stud. Mycol.">
        <title>101 Dothideomycetes genomes: a test case for predicting lifestyles and emergence of pathogens.</title>
        <authorList>
            <person name="Haridas S."/>
            <person name="Albert R."/>
            <person name="Binder M."/>
            <person name="Bloem J."/>
            <person name="Labutti K."/>
            <person name="Salamov A."/>
            <person name="Andreopoulos B."/>
            <person name="Baker S."/>
            <person name="Barry K."/>
            <person name="Bills G."/>
            <person name="Bluhm B."/>
            <person name="Cannon C."/>
            <person name="Castanera R."/>
            <person name="Culley D."/>
            <person name="Daum C."/>
            <person name="Ezra D."/>
            <person name="Gonzalez J."/>
            <person name="Henrissat B."/>
            <person name="Kuo A."/>
            <person name="Liang C."/>
            <person name="Lipzen A."/>
            <person name="Lutzoni F."/>
            <person name="Magnuson J."/>
            <person name="Mondo S."/>
            <person name="Nolan M."/>
            <person name="Ohm R."/>
            <person name="Pangilinan J."/>
            <person name="Park H.-J."/>
            <person name="Ramirez L."/>
            <person name="Alfaro M."/>
            <person name="Sun H."/>
            <person name="Tritt A."/>
            <person name="Yoshinaga Y."/>
            <person name="Zwiers L.-H."/>
            <person name="Turgeon B."/>
            <person name="Goodwin S."/>
            <person name="Spatafora J."/>
            <person name="Crous P."/>
            <person name="Grigoriev I."/>
        </authorList>
    </citation>
    <scope>NUCLEOTIDE SEQUENCE</scope>
    <source>
        <strain evidence="6">CBS 116005</strain>
    </source>
</reference>
<evidence type="ECO:0000313" key="6">
    <source>
        <dbReference type="EMBL" id="KAF2763723.1"/>
    </source>
</evidence>
<dbReference type="PANTHER" id="PTHR48022:SF5">
    <property type="entry name" value="ALPHA-GLUCOSIDES PERMEASE MPH2-RELATED"/>
    <property type="match status" value="1"/>
</dbReference>
<keyword evidence="3 5" id="KW-1133">Transmembrane helix</keyword>
<dbReference type="GO" id="GO:0005351">
    <property type="term" value="F:carbohydrate:proton symporter activity"/>
    <property type="evidence" value="ECO:0007669"/>
    <property type="project" value="TreeGrafter"/>
</dbReference>
<sequence>MPALTQVRTRVLEDAARAAHAERTMTLREGFKTYPKAIMWSLLISTCIIMEGFDISSDGSYGISAAWESALANGAITGEITGLFIVGWLAERLGYRTTLLAALGIVTGFIFLPFFAQTLPMLLVCPVALRAYLTTYVNLCWVIGQFLASGVLKGVSNRDDAFGYKLPYGLQWIWPIPLIVVVALAPESPWWLVRKGRKEEAKRSVLRLTSRDQPNFDAGDTVSMMVYTTELERANTEGFGYLDCFQGADLRRTEICCMVWAIQTLCGSSSITGFSTYFFEQAGLELSNAFSLTLAQYGLGFIGTIAMAMAMLLVTVGLLAIPKSKEGAEWTIGGMVMLYNFVYNLTIGPVCYSLVAELASTRLRDKTVVLARNVYNITTVIANVLAPRMLNPKAWHWGAKAGFFWAGSCTLCAIWTYFRLPEPKRRLYVELDMLFHAKVPARKFSSTGVVSLAADGLRLHDDNLYINLICTLGMNQRHITRVKK</sequence>
<keyword evidence="7" id="KW-1185">Reference proteome</keyword>